<evidence type="ECO:0000313" key="2">
    <source>
        <dbReference type="Proteomes" id="UP000237105"/>
    </source>
</evidence>
<dbReference type="Proteomes" id="UP000237105">
    <property type="component" value="Unassembled WGS sequence"/>
</dbReference>
<evidence type="ECO:0000313" key="1">
    <source>
        <dbReference type="EMBL" id="PON39263.1"/>
    </source>
</evidence>
<dbReference type="AlphaFoldDB" id="A0A2P5ARU2"/>
<organism evidence="1 2">
    <name type="scientific">Parasponia andersonii</name>
    <name type="common">Sponia andersonii</name>
    <dbReference type="NCBI Taxonomy" id="3476"/>
    <lineage>
        <taxon>Eukaryota</taxon>
        <taxon>Viridiplantae</taxon>
        <taxon>Streptophyta</taxon>
        <taxon>Embryophyta</taxon>
        <taxon>Tracheophyta</taxon>
        <taxon>Spermatophyta</taxon>
        <taxon>Magnoliopsida</taxon>
        <taxon>eudicotyledons</taxon>
        <taxon>Gunneridae</taxon>
        <taxon>Pentapetalae</taxon>
        <taxon>rosids</taxon>
        <taxon>fabids</taxon>
        <taxon>Rosales</taxon>
        <taxon>Cannabaceae</taxon>
        <taxon>Parasponia</taxon>
    </lineage>
</organism>
<sequence>MMAFEEFIQVSPARPAVNEASLSNRIEHPQRWQALRGRDASPPPPQPDLTFLPVAPIPIESMSPTPSPNLNIPDQQGSIKESFLEMLGANLLSNPSFLFA</sequence>
<comment type="caution">
    <text evidence="1">The sequence shown here is derived from an EMBL/GenBank/DDBJ whole genome shotgun (WGS) entry which is preliminary data.</text>
</comment>
<accession>A0A2P5ARU2</accession>
<gene>
    <name evidence="1" type="ORF">PanWU01x14_306540</name>
</gene>
<name>A0A2P5ARU2_PARAD</name>
<protein>
    <submittedName>
        <fullName evidence="1">Uncharacterized protein</fullName>
    </submittedName>
</protein>
<dbReference type="EMBL" id="JXTB01000471">
    <property type="protein sequence ID" value="PON39263.1"/>
    <property type="molecule type" value="Genomic_DNA"/>
</dbReference>
<reference evidence="2" key="1">
    <citation type="submission" date="2016-06" db="EMBL/GenBank/DDBJ databases">
        <title>Parallel loss of symbiosis genes in relatives of nitrogen-fixing non-legume Parasponia.</title>
        <authorList>
            <person name="Van Velzen R."/>
            <person name="Holmer R."/>
            <person name="Bu F."/>
            <person name="Rutten L."/>
            <person name="Van Zeijl A."/>
            <person name="Liu W."/>
            <person name="Santuari L."/>
            <person name="Cao Q."/>
            <person name="Sharma T."/>
            <person name="Shen D."/>
            <person name="Roswanjaya Y."/>
            <person name="Wardhani T."/>
            <person name="Kalhor M.S."/>
            <person name="Jansen J."/>
            <person name="Van den Hoogen J."/>
            <person name="Gungor B."/>
            <person name="Hartog M."/>
            <person name="Hontelez J."/>
            <person name="Verver J."/>
            <person name="Yang W.-C."/>
            <person name="Schijlen E."/>
            <person name="Repin R."/>
            <person name="Schilthuizen M."/>
            <person name="Schranz E."/>
            <person name="Heidstra R."/>
            <person name="Miyata K."/>
            <person name="Fedorova E."/>
            <person name="Kohlen W."/>
            <person name="Bisseling T."/>
            <person name="Smit S."/>
            <person name="Geurts R."/>
        </authorList>
    </citation>
    <scope>NUCLEOTIDE SEQUENCE [LARGE SCALE GENOMIC DNA]</scope>
    <source>
        <strain evidence="2">cv. WU1-14</strain>
    </source>
</reference>
<keyword evidence="2" id="KW-1185">Reference proteome</keyword>
<proteinExistence type="predicted"/>